<evidence type="ECO:0000313" key="2">
    <source>
        <dbReference type="Proteomes" id="UP000591941"/>
    </source>
</evidence>
<dbReference type="Proteomes" id="UP000591941">
    <property type="component" value="Unassembled WGS sequence"/>
</dbReference>
<reference evidence="1 2" key="1">
    <citation type="submission" date="2020-08" db="EMBL/GenBank/DDBJ databases">
        <title>Genomic Encyclopedia of Type Strains, Phase IV (KMG-IV): sequencing the most valuable type-strain genomes for metagenomic binning, comparative biology and taxonomic classification.</title>
        <authorList>
            <person name="Goeker M."/>
        </authorList>
    </citation>
    <scope>NUCLEOTIDE SEQUENCE [LARGE SCALE GENOMIC DNA]</scope>
    <source>
        <strain evidence="1 2">DSM 21255</strain>
    </source>
</reference>
<dbReference type="RefSeq" id="WP_024048592.1">
    <property type="nucleotide sequence ID" value="NZ_CABWNB010000001.1"/>
</dbReference>
<name>A0A841R438_9FIRM</name>
<evidence type="ECO:0000313" key="1">
    <source>
        <dbReference type="EMBL" id="MBB6477937.1"/>
    </source>
</evidence>
<gene>
    <name evidence="1" type="ORF">HNR45_000990</name>
</gene>
<sequence length="111" mass="12431">MYLFITSDLSTKQVTENLTQKSGGIFINDTKDHEYAINGAQVIVTSQIVERDGQEKYSFLITFMDLIDYNKNVDGMNKVGAVLGVEPIAWKVSIPIETTKEKLKFAGTLRP</sequence>
<dbReference type="OrthoDB" id="9812065at2"/>
<dbReference type="EMBL" id="JACHHI010000004">
    <property type="protein sequence ID" value="MBB6477937.1"/>
    <property type="molecule type" value="Genomic_DNA"/>
</dbReference>
<protein>
    <submittedName>
        <fullName evidence="1">Uncharacterized protein</fullName>
    </submittedName>
</protein>
<accession>A0A841R438</accession>
<keyword evidence="2" id="KW-1185">Reference proteome</keyword>
<proteinExistence type="predicted"/>
<comment type="caution">
    <text evidence="1">The sequence shown here is derived from an EMBL/GenBank/DDBJ whole genome shotgun (WGS) entry which is preliminary data.</text>
</comment>
<dbReference type="AlphaFoldDB" id="A0A841R438"/>
<dbReference type="GeneID" id="93486253"/>
<organism evidence="1 2">
    <name type="scientific">Negativicoccus succinicivorans</name>
    <dbReference type="NCBI Taxonomy" id="620903"/>
    <lineage>
        <taxon>Bacteria</taxon>
        <taxon>Bacillati</taxon>
        <taxon>Bacillota</taxon>
        <taxon>Negativicutes</taxon>
        <taxon>Veillonellales</taxon>
        <taxon>Veillonellaceae</taxon>
        <taxon>Negativicoccus</taxon>
    </lineage>
</organism>